<organism evidence="2 3">
    <name type="scientific">Curvularia clavata</name>
    <dbReference type="NCBI Taxonomy" id="95742"/>
    <lineage>
        <taxon>Eukaryota</taxon>
        <taxon>Fungi</taxon>
        <taxon>Dikarya</taxon>
        <taxon>Ascomycota</taxon>
        <taxon>Pezizomycotina</taxon>
        <taxon>Dothideomycetes</taxon>
        <taxon>Pleosporomycetidae</taxon>
        <taxon>Pleosporales</taxon>
        <taxon>Pleosporineae</taxon>
        <taxon>Pleosporaceae</taxon>
        <taxon>Curvularia</taxon>
    </lineage>
</organism>
<dbReference type="Proteomes" id="UP001056012">
    <property type="component" value="Chromosome 1"/>
</dbReference>
<reference evidence="2" key="1">
    <citation type="submission" date="2021-12" db="EMBL/GenBank/DDBJ databases">
        <title>Curvularia clavata genome.</title>
        <authorList>
            <person name="Cao Y."/>
        </authorList>
    </citation>
    <scope>NUCLEOTIDE SEQUENCE</scope>
    <source>
        <strain evidence="2">Yc1106</strain>
    </source>
</reference>
<gene>
    <name evidence="2" type="ORF">yc1106_00457</name>
</gene>
<keyword evidence="3" id="KW-1185">Reference proteome</keyword>
<name>A0A9Q8Z2J0_CURCL</name>
<evidence type="ECO:0000313" key="3">
    <source>
        <dbReference type="Proteomes" id="UP001056012"/>
    </source>
</evidence>
<dbReference type="VEuPathDB" id="FungiDB:yc1106_00457"/>
<dbReference type="OrthoDB" id="3686703at2759"/>
<proteinExistence type="predicted"/>
<accession>A0A9Q8Z2J0</accession>
<protein>
    <submittedName>
        <fullName evidence="2">Uncharacterized protein</fullName>
    </submittedName>
</protein>
<evidence type="ECO:0000256" key="1">
    <source>
        <dbReference type="SAM" id="MobiDB-lite"/>
    </source>
</evidence>
<dbReference type="AlphaFoldDB" id="A0A9Q8Z2J0"/>
<feature type="compositionally biased region" description="Polar residues" evidence="1">
    <location>
        <begin position="20"/>
        <end position="34"/>
    </location>
</feature>
<feature type="compositionally biased region" description="Polar residues" evidence="1">
    <location>
        <begin position="44"/>
        <end position="58"/>
    </location>
</feature>
<dbReference type="EMBL" id="CP089274">
    <property type="protein sequence ID" value="USP73183.1"/>
    <property type="molecule type" value="Genomic_DNA"/>
</dbReference>
<sequence length="108" mass="11555">MVTVDESVQFREPPVGALPENTSTSASRPDTSAQFREPVVRDPSATNDSTDGSTNNKPMSEKIKNVLKKPFSSSSSHHSSKLGETEVTSPELQAAQEVLAAKHLTTTS</sequence>
<feature type="region of interest" description="Disordered" evidence="1">
    <location>
        <begin position="1"/>
        <end position="93"/>
    </location>
</feature>
<evidence type="ECO:0000313" key="2">
    <source>
        <dbReference type="EMBL" id="USP73183.1"/>
    </source>
</evidence>